<reference evidence="1" key="1">
    <citation type="submission" date="2014-09" db="EMBL/GenBank/DDBJ databases">
        <authorList>
            <person name="Magalhaes I.L.F."/>
            <person name="Oliveira U."/>
            <person name="Santos F.R."/>
            <person name="Vidigal T.H.D.A."/>
            <person name="Brescovit A.D."/>
            <person name="Santos A.J."/>
        </authorList>
    </citation>
    <scope>NUCLEOTIDE SEQUENCE</scope>
    <source>
        <tissue evidence="1">Shoot tissue taken approximately 20 cm above the soil surface</tissue>
    </source>
</reference>
<reference evidence="1" key="2">
    <citation type="journal article" date="2015" name="Data Brief">
        <title>Shoot transcriptome of the giant reed, Arundo donax.</title>
        <authorList>
            <person name="Barrero R.A."/>
            <person name="Guerrero F.D."/>
            <person name="Moolhuijzen P."/>
            <person name="Goolsby J.A."/>
            <person name="Tidwell J."/>
            <person name="Bellgard S.E."/>
            <person name="Bellgard M.I."/>
        </authorList>
    </citation>
    <scope>NUCLEOTIDE SEQUENCE</scope>
    <source>
        <tissue evidence="1">Shoot tissue taken approximately 20 cm above the soil surface</tissue>
    </source>
</reference>
<organism evidence="1">
    <name type="scientific">Arundo donax</name>
    <name type="common">Giant reed</name>
    <name type="synonym">Donax arundinaceus</name>
    <dbReference type="NCBI Taxonomy" id="35708"/>
    <lineage>
        <taxon>Eukaryota</taxon>
        <taxon>Viridiplantae</taxon>
        <taxon>Streptophyta</taxon>
        <taxon>Embryophyta</taxon>
        <taxon>Tracheophyta</taxon>
        <taxon>Spermatophyta</taxon>
        <taxon>Magnoliopsida</taxon>
        <taxon>Liliopsida</taxon>
        <taxon>Poales</taxon>
        <taxon>Poaceae</taxon>
        <taxon>PACMAD clade</taxon>
        <taxon>Arundinoideae</taxon>
        <taxon>Arundineae</taxon>
        <taxon>Arundo</taxon>
    </lineage>
</organism>
<proteinExistence type="predicted"/>
<name>A0A0A9GPT2_ARUDO</name>
<dbReference type="EMBL" id="GBRH01175228">
    <property type="protein sequence ID" value="JAE22668.1"/>
    <property type="molecule type" value="Transcribed_RNA"/>
</dbReference>
<dbReference type="AlphaFoldDB" id="A0A0A9GPT2"/>
<accession>A0A0A9GPT2</accession>
<sequence>MGTVHTNSTPNSTRDSPWRCVFFGINKQD</sequence>
<protein>
    <submittedName>
        <fullName evidence="1">Uncharacterized protein</fullName>
    </submittedName>
</protein>
<evidence type="ECO:0000313" key="1">
    <source>
        <dbReference type="EMBL" id="JAE22668.1"/>
    </source>
</evidence>